<dbReference type="RefSeq" id="WP_136414205.1">
    <property type="nucleotide sequence ID" value="NZ_CP039396.1"/>
</dbReference>
<evidence type="ECO:0000313" key="2">
    <source>
        <dbReference type="Proteomes" id="UP000297149"/>
    </source>
</evidence>
<gene>
    <name evidence="1" type="ORF">E7747_03795</name>
</gene>
<dbReference type="SUPFAM" id="SSF48208">
    <property type="entry name" value="Six-hairpin glycosidases"/>
    <property type="match status" value="1"/>
</dbReference>
<protein>
    <submittedName>
        <fullName evidence="1">Uncharacterized protein</fullName>
    </submittedName>
</protein>
<dbReference type="SUPFAM" id="SSF49785">
    <property type="entry name" value="Galactose-binding domain-like"/>
    <property type="match status" value="1"/>
</dbReference>
<dbReference type="InterPro" id="IPR008979">
    <property type="entry name" value="Galactose-bd-like_sf"/>
</dbReference>
<name>A0A4P7W0W0_9BACT</name>
<dbReference type="EMBL" id="CP039396">
    <property type="protein sequence ID" value="QCD41499.1"/>
    <property type="molecule type" value="Genomic_DNA"/>
</dbReference>
<organism evidence="1 2">
    <name type="scientific">Duncaniella dubosii</name>
    <dbReference type="NCBI Taxonomy" id="2518971"/>
    <lineage>
        <taxon>Bacteria</taxon>
        <taxon>Pseudomonadati</taxon>
        <taxon>Bacteroidota</taxon>
        <taxon>Bacteroidia</taxon>
        <taxon>Bacteroidales</taxon>
        <taxon>Muribaculaceae</taxon>
        <taxon>Duncaniella</taxon>
    </lineage>
</organism>
<dbReference type="Proteomes" id="UP000297149">
    <property type="component" value="Chromosome"/>
</dbReference>
<sequence length="418" mass="45532">MVSDLQRYSQYLYGSFYPIVSPVSDNEANALAILTGIATPEMSEAIVASLPYSPCGIPSTVPAFRPDTPLTPELQALFAVSAAKVRNPLAFTLASASLWNLSVSTPAPALWPAAVLKGMFGISLSPTGMTFSPMVPTAFPGEKRIKGLRYRNATLDVNILGTGDRVASFKLDSVSIDNHSVGTDISGHHTVTITLSGNDLNCKPLKIEETKIIPALPAVNWSSPFDFTITNFDRRLRYGVYINGVMEEAISSDHYSVRQTGLTVTDIVPMLSADCAGYTPKPHVYIPPANLITIPASSITPRRPPRHFIKDPATATNYIELAARHNTRITCYANVPDEGDYLITIGYSNGTDRCALRTLDVNNRYAATLLFPPRKALDWISVYPSTTAEIHLKAGVNKLALTYIQGTILFNRLTLIKR</sequence>
<dbReference type="GO" id="GO:0005975">
    <property type="term" value="P:carbohydrate metabolic process"/>
    <property type="evidence" value="ECO:0007669"/>
    <property type="project" value="InterPro"/>
</dbReference>
<dbReference type="AlphaFoldDB" id="A0A4P7W0W0"/>
<dbReference type="KEGG" id="ddb:E7747_03795"/>
<dbReference type="Gene3D" id="2.60.120.260">
    <property type="entry name" value="Galactose-binding domain-like"/>
    <property type="match status" value="1"/>
</dbReference>
<reference evidence="2" key="1">
    <citation type="submission" date="2019-02" db="EMBL/GenBank/DDBJ databases">
        <title>Isolation and identification of novel species under the genus Muribaculum.</title>
        <authorList>
            <person name="Miyake S."/>
            <person name="Ding Y."/>
            <person name="Low A."/>
            <person name="Soh M."/>
            <person name="Seedorf H."/>
        </authorList>
    </citation>
    <scope>NUCLEOTIDE SEQUENCE [LARGE SCALE GENOMIC DNA]</scope>
    <source>
        <strain evidence="2">H5</strain>
    </source>
</reference>
<evidence type="ECO:0000313" key="1">
    <source>
        <dbReference type="EMBL" id="QCD41499.1"/>
    </source>
</evidence>
<dbReference type="InterPro" id="IPR008928">
    <property type="entry name" value="6-hairpin_glycosidase_sf"/>
</dbReference>
<proteinExistence type="predicted"/>
<accession>A0A4P7W0W0</accession>
<keyword evidence="2" id="KW-1185">Reference proteome</keyword>